<evidence type="ECO:0000256" key="2">
    <source>
        <dbReference type="ARBA" id="ARBA00022833"/>
    </source>
</evidence>
<name>A0A1I8J4M2_9PLAT</name>
<organism evidence="6 7">
    <name type="scientific">Macrostomum lignano</name>
    <dbReference type="NCBI Taxonomy" id="282301"/>
    <lineage>
        <taxon>Eukaryota</taxon>
        <taxon>Metazoa</taxon>
        <taxon>Spiralia</taxon>
        <taxon>Lophotrochozoa</taxon>
        <taxon>Platyhelminthes</taxon>
        <taxon>Rhabditophora</taxon>
        <taxon>Macrostomorpha</taxon>
        <taxon>Macrostomida</taxon>
        <taxon>Macrostomidae</taxon>
        <taxon>Macrostomum</taxon>
    </lineage>
</organism>
<evidence type="ECO:0000259" key="5">
    <source>
        <dbReference type="PROSITE" id="PS50089"/>
    </source>
</evidence>
<evidence type="ECO:0000256" key="3">
    <source>
        <dbReference type="PROSITE-ProRule" id="PRU00175"/>
    </source>
</evidence>
<dbReference type="WBParaSite" id="maker-uti_cns_0045948-snap-gene-0.8-mRNA-1">
    <property type="protein sequence ID" value="maker-uti_cns_0045948-snap-gene-0.8-mRNA-1"/>
    <property type="gene ID" value="maker-uti_cns_0045948-snap-gene-0.8"/>
</dbReference>
<keyword evidence="1 3" id="KW-0863">Zinc-finger</keyword>
<dbReference type="Proteomes" id="UP000095280">
    <property type="component" value="Unplaced"/>
</dbReference>
<proteinExistence type="predicted"/>
<keyword evidence="1 3" id="KW-0479">Metal-binding</keyword>
<evidence type="ECO:0000313" key="6">
    <source>
        <dbReference type="Proteomes" id="UP000095280"/>
    </source>
</evidence>
<keyword evidence="6" id="KW-1185">Reference proteome</keyword>
<dbReference type="PROSITE" id="PS50089">
    <property type="entry name" value="ZF_RING_2"/>
    <property type="match status" value="1"/>
</dbReference>
<dbReference type="Gene3D" id="3.30.40.10">
    <property type="entry name" value="Zinc/RING finger domain, C3HC4 (zinc finger)"/>
    <property type="match status" value="1"/>
</dbReference>
<evidence type="ECO:0000256" key="1">
    <source>
        <dbReference type="ARBA" id="ARBA00022771"/>
    </source>
</evidence>
<feature type="region of interest" description="Disordered" evidence="4">
    <location>
        <begin position="209"/>
        <end position="248"/>
    </location>
</feature>
<keyword evidence="2" id="KW-0862">Zinc</keyword>
<dbReference type="AlphaFoldDB" id="A0A1I8J4M2"/>
<dbReference type="GO" id="GO:0008270">
    <property type="term" value="F:zinc ion binding"/>
    <property type="evidence" value="ECO:0007669"/>
    <property type="project" value="UniProtKB-KW"/>
</dbReference>
<dbReference type="InterPro" id="IPR001841">
    <property type="entry name" value="Znf_RING"/>
</dbReference>
<accession>A0A1I8J4M2</accession>
<evidence type="ECO:0000313" key="7">
    <source>
        <dbReference type="WBParaSite" id="maker-uti_cns_0045948-snap-gene-0.8-mRNA-1"/>
    </source>
</evidence>
<feature type="compositionally biased region" description="Low complexity" evidence="4">
    <location>
        <begin position="221"/>
        <end position="231"/>
    </location>
</feature>
<dbReference type="InterPro" id="IPR013083">
    <property type="entry name" value="Znf_RING/FYVE/PHD"/>
</dbReference>
<dbReference type="SUPFAM" id="SSF57850">
    <property type="entry name" value="RING/U-box"/>
    <property type="match status" value="1"/>
</dbReference>
<protein>
    <submittedName>
        <fullName evidence="7">RING-type domain-containing protein</fullName>
    </submittedName>
</protein>
<feature type="domain" description="RING-type" evidence="5">
    <location>
        <begin position="369"/>
        <end position="410"/>
    </location>
</feature>
<sequence length="444" mass="47191">FQLMKQKQQLPSSSSDLDCAECGFIIPKSVGNYHRCSVCLLSAHLDCSARLFPASLIAKVGAASSSSSSVCRFCSQNSACQKCDDSGSNNSDNSETCSCLVCERPVLSSAEQFTQCPSCLLGVHRHCIVNTDARAASYRQLFQDSTMPPFCKLCASHVTTKTSTTNQKSNAARSSSSGWKFPKGFGNAEATSGGSSKLNSDGSSATFGSATLKPTLKRSSTRAATSTAGAGADSGYQESEDEEPREKLSKLKTSLKKKKAKLLAKSKPARGHLLPNLVSSSKLVIVIDSDDNLSDSPVTCVACEGQLSPSEKSVVQCPTCQLACHDDPECSADVFPSPPRCRLCQSGATVSTPAGADDRLFNADGSEECPMCLNSLPSQVATPDCCPHHRFCPPCLRSWAAGTRICPLDRRPFRMLQVRALTQPDTVLSSELATGSSKADARMY</sequence>
<evidence type="ECO:0000256" key="4">
    <source>
        <dbReference type="SAM" id="MobiDB-lite"/>
    </source>
</evidence>
<reference evidence="7" key="1">
    <citation type="submission" date="2016-11" db="UniProtKB">
        <authorList>
            <consortium name="WormBaseParasite"/>
        </authorList>
    </citation>
    <scope>IDENTIFICATION</scope>
</reference>